<accession>A0A7S4A121</accession>
<dbReference type="EMBL" id="HBIW01018628">
    <property type="protein sequence ID" value="CAE0700603.1"/>
    <property type="molecule type" value="Transcribed_RNA"/>
</dbReference>
<proteinExistence type="predicted"/>
<protein>
    <submittedName>
        <fullName evidence="2">Uncharacterized protein</fullName>
    </submittedName>
</protein>
<reference evidence="2" key="1">
    <citation type="submission" date="2021-01" db="EMBL/GenBank/DDBJ databases">
        <authorList>
            <person name="Corre E."/>
            <person name="Pelletier E."/>
            <person name="Niang G."/>
            <person name="Scheremetjew M."/>
            <person name="Finn R."/>
            <person name="Kale V."/>
            <person name="Holt S."/>
            <person name="Cochrane G."/>
            <person name="Meng A."/>
            <person name="Brown T."/>
            <person name="Cohen L."/>
        </authorList>
    </citation>
    <scope>NUCLEOTIDE SEQUENCE</scope>
    <source>
        <strain evidence="2">CCMP1756</strain>
    </source>
</reference>
<evidence type="ECO:0000313" key="2">
    <source>
        <dbReference type="EMBL" id="CAE0700603.1"/>
    </source>
</evidence>
<evidence type="ECO:0000313" key="3">
    <source>
        <dbReference type="EMBL" id="CAH0365251.1"/>
    </source>
</evidence>
<gene>
    <name evidence="2" type="ORF">PCAL00307_LOCUS16039</name>
    <name evidence="3" type="ORF">PECAL_1P16790</name>
</gene>
<name>A0A7S4A121_9STRA</name>
<keyword evidence="4" id="KW-1185">Reference proteome</keyword>
<dbReference type="AlphaFoldDB" id="A0A7S4A121"/>
<reference evidence="3" key="2">
    <citation type="submission" date="2021-11" db="EMBL/GenBank/DDBJ databases">
        <authorList>
            <consortium name="Genoscope - CEA"/>
            <person name="William W."/>
        </authorList>
    </citation>
    <scope>NUCLEOTIDE SEQUENCE</scope>
</reference>
<evidence type="ECO:0000313" key="4">
    <source>
        <dbReference type="Proteomes" id="UP000789595"/>
    </source>
</evidence>
<dbReference type="EMBL" id="CAKKNE010000001">
    <property type="protein sequence ID" value="CAH0365251.1"/>
    <property type="molecule type" value="Genomic_DNA"/>
</dbReference>
<organism evidence="2">
    <name type="scientific">Pelagomonas calceolata</name>
    <dbReference type="NCBI Taxonomy" id="35677"/>
    <lineage>
        <taxon>Eukaryota</taxon>
        <taxon>Sar</taxon>
        <taxon>Stramenopiles</taxon>
        <taxon>Ochrophyta</taxon>
        <taxon>Pelagophyceae</taxon>
        <taxon>Pelagomonadales</taxon>
        <taxon>Pelagomonadaceae</taxon>
        <taxon>Pelagomonas</taxon>
    </lineage>
</organism>
<sequence length="480" mass="53043">MSEAASTPGAATKDATTQAPQDREESESDDDWLPGPGSIHDHPFAVVDPFPFLKLAADERRVVLSFLLGARSYPLGAPGAPERVRFSAVEALRTLTFHARSIKAVCRDVAADVRVLEGAPRQAHRSVATPLAWLKGLWDAEIIPGMEYTASSYVLEGCRERAAVARRGNLALAMYQRLGQHRRPRIISIKTPGHWRKRRTDAVKHFFEYQRSPLGEREHKQLSWAHTRTSTSGEMHAPVDATLLKSLCATAFDSFLEGLRSAVLSGTMWTLHVEGVQVMYRGGFVDDDDEEWADGEWLRGDDDDFDALDAGLAAFFGADAMRRPPWVQTWCNKYGRPSVTRIRDIVDLIGRRPSSFNLTDRSSKAPAAVINVSFPDDIQAVEQPNTHNPTGPPAFMQLGPEIKAHCRAGSHSWRDVAFKIQTGNFWDPGVPKGSYYTHQGVVERGMGEDPPLGPDRASLFVPIVEGVFDAMCTCRIVGLS</sequence>
<dbReference type="Proteomes" id="UP000789595">
    <property type="component" value="Unassembled WGS sequence"/>
</dbReference>
<evidence type="ECO:0000256" key="1">
    <source>
        <dbReference type="SAM" id="MobiDB-lite"/>
    </source>
</evidence>
<feature type="region of interest" description="Disordered" evidence="1">
    <location>
        <begin position="1"/>
        <end position="35"/>
    </location>
</feature>